<name>D6SQA6_9BACT</name>
<dbReference type="Gene3D" id="3.90.1150.10">
    <property type="entry name" value="Aspartate Aminotransferase, domain 1"/>
    <property type="match status" value="1"/>
</dbReference>
<accession>D6SQA6</accession>
<dbReference type="PANTHER" id="PTHR21152:SF40">
    <property type="entry name" value="ALANINE--GLYOXYLATE AMINOTRANSFERASE"/>
    <property type="match status" value="1"/>
</dbReference>
<dbReference type="GO" id="GO:0008453">
    <property type="term" value="F:alanine-glyoxylate transaminase activity"/>
    <property type="evidence" value="ECO:0007669"/>
    <property type="project" value="TreeGrafter"/>
</dbReference>
<dbReference type="Gene3D" id="3.40.640.10">
    <property type="entry name" value="Type I PLP-dependent aspartate aminotransferase-like (Major domain)"/>
    <property type="match status" value="1"/>
</dbReference>
<gene>
    <name evidence="6" type="ORF">Dthio_PD2324</name>
</gene>
<dbReference type="InterPro" id="IPR015421">
    <property type="entry name" value="PyrdxlP-dep_Trfase_major"/>
</dbReference>
<comment type="caution">
    <text evidence="6">The sequence shown here is derived from an EMBL/GenBank/DDBJ whole genome shotgun (WGS) entry which is preliminary data.</text>
</comment>
<evidence type="ECO:0000313" key="6">
    <source>
        <dbReference type="EMBL" id="EFI34932.1"/>
    </source>
</evidence>
<dbReference type="InterPro" id="IPR024169">
    <property type="entry name" value="SP_NH2Trfase/AEP_transaminase"/>
</dbReference>
<dbReference type="PANTHER" id="PTHR21152">
    <property type="entry name" value="AMINOTRANSFERASE CLASS V"/>
    <property type="match status" value="1"/>
</dbReference>
<evidence type="ECO:0000256" key="2">
    <source>
        <dbReference type="ARBA" id="ARBA00009236"/>
    </source>
</evidence>
<dbReference type="eggNOG" id="COG0075">
    <property type="taxonomic scope" value="Bacteria"/>
</dbReference>
<protein>
    <submittedName>
        <fullName evidence="6">Aminotransferase class V</fullName>
    </submittedName>
</protein>
<proteinExistence type="inferred from homology"/>
<dbReference type="Proteomes" id="UP000005496">
    <property type="component" value="Unassembled WGS sequence"/>
</dbReference>
<organism evidence="6 7">
    <name type="scientific">Desulfonatronospira thiodismutans ASO3-1</name>
    <dbReference type="NCBI Taxonomy" id="555779"/>
    <lineage>
        <taxon>Bacteria</taxon>
        <taxon>Pseudomonadati</taxon>
        <taxon>Thermodesulfobacteriota</taxon>
        <taxon>Desulfovibrionia</taxon>
        <taxon>Desulfovibrionales</taxon>
        <taxon>Desulfonatronovibrionaceae</taxon>
        <taxon>Desulfonatronospira</taxon>
    </lineage>
</organism>
<evidence type="ECO:0000256" key="4">
    <source>
        <dbReference type="PIRSR" id="PIRSR000524-1"/>
    </source>
</evidence>
<dbReference type="AlphaFoldDB" id="D6SQA6"/>
<dbReference type="PIRSF" id="PIRSF000524">
    <property type="entry name" value="SPT"/>
    <property type="match status" value="1"/>
</dbReference>
<dbReference type="OrthoDB" id="9766472at2"/>
<dbReference type="Pfam" id="PF00266">
    <property type="entry name" value="Aminotran_5"/>
    <property type="match status" value="1"/>
</dbReference>
<dbReference type="RefSeq" id="WP_008870246.1">
    <property type="nucleotide sequence ID" value="NZ_ACJN02000002.1"/>
</dbReference>
<evidence type="ECO:0000313" key="7">
    <source>
        <dbReference type="Proteomes" id="UP000005496"/>
    </source>
</evidence>
<keyword evidence="6" id="KW-0032">Aminotransferase</keyword>
<feature type="binding site" evidence="4">
    <location>
        <position position="331"/>
    </location>
    <ligand>
        <name>substrate</name>
    </ligand>
</feature>
<keyword evidence="7" id="KW-1185">Reference proteome</keyword>
<comment type="similarity">
    <text evidence="2">Belongs to the class-V pyridoxal-phosphate-dependent aminotransferase family.</text>
</comment>
<dbReference type="InterPro" id="IPR000192">
    <property type="entry name" value="Aminotrans_V_dom"/>
</dbReference>
<evidence type="ECO:0000259" key="5">
    <source>
        <dbReference type="Pfam" id="PF00266"/>
    </source>
</evidence>
<dbReference type="InterPro" id="IPR015422">
    <property type="entry name" value="PyrdxlP-dep_Trfase_small"/>
</dbReference>
<dbReference type="SUPFAM" id="SSF53383">
    <property type="entry name" value="PLP-dependent transferases"/>
    <property type="match status" value="1"/>
</dbReference>
<evidence type="ECO:0000256" key="1">
    <source>
        <dbReference type="ARBA" id="ARBA00001933"/>
    </source>
</evidence>
<sequence>MNKLTYLTPEKGPLPEQVRRAMSRDVWGLREQEIKEACIRIEAGLKALLGTKEPVTVSFAGAAEVLRRTLQAQFEPGDEVLVVEAGMQGLQLSDAAQSCGLEVVALPIPWGRAVKPGEVENTLSRWPGIKAVLLPAVESSTGVLHPMQDIAGLCRSFEKMLVLDATGLIGSHLCMADAWSADCVLSASGPDIMAPPGAVFTAFSHRAREKMHKIFQGDKSLWLDPGKISPGEVFRHPLLHVLPALDEALGIYMHQGLDHASQHSKALCLMARAGVEAMGLELLVHREFARSLTSIRLPPGIDEKRLLQMARDDYSVVMSGGQGQLAGRTVRMGHAGCTSWKDVLAGLVALHQAFVDCGGVSGSRDYLERAWLAYTSSSEHKQL</sequence>
<keyword evidence="6" id="KW-0808">Transferase</keyword>
<evidence type="ECO:0000256" key="3">
    <source>
        <dbReference type="ARBA" id="ARBA00022898"/>
    </source>
</evidence>
<dbReference type="EMBL" id="ACJN02000002">
    <property type="protein sequence ID" value="EFI34932.1"/>
    <property type="molecule type" value="Genomic_DNA"/>
</dbReference>
<dbReference type="InterPro" id="IPR015424">
    <property type="entry name" value="PyrdxlP-dep_Trfase"/>
</dbReference>
<dbReference type="GO" id="GO:0004760">
    <property type="term" value="F:L-serine-pyruvate transaminase activity"/>
    <property type="evidence" value="ECO:0007669"/>
    <property type="project" value="TreeGrafter"/>
</dbReference>
<comment type="cofactor">
    <cofactor evidence="1">
        <name>pyridoxal 5'-phosphate</name>
        <dbReference type="ChEBI" id="CHEBI:597326"/>
    </cofactor>
</comment>
<feature type="domain" description="Aminotransferase class V" evidence="5">
    <location>
        <begin position="35"/>
        <end position="320"/>
    </location>
</feature>
<keyword evidence="3" id="KW-0663">Pyridoxal phosphate</keyword>
<reference evidence="6" key="1">
    <citation type="submission" date="2010-05" db="EMBL/GenBank/DDBJ databases">
        <title>The draft genome of Desulfonatronospira thiodismutans ASO3-1.</title>
        <authorList>
            <consortium name="US DOE Joint Genome Institute (JGI-PGF)"/>
            <person name="Lucas S."/>
            <person name="Copeland A."/>
            <person name="Lapidus A."/>
            <person name="Cheng J.-F."/>
            <person name="Bruce D."/>
            <person name="Goodwin L."/>
            <person name="Pitluck S."/>
            <person name="Chertkov O."/>
            <person name="Brettin T."/>
            <person name="Detter J.C."/>
            <person name="Han C."/>
            <person name="Land M.L."/>
            <person name="Hauser L."/>
            <person name="Kyrpides N."/>
            <person name="Mikhailova N."/>
            <person name="Muyzer G."/>
            <person name="Woyke T."/>
        </authorList>
    </citation>
    <scope>NUCLEOTIDE SEQUENCE [LARGE SCALE GENOMIC DNA]</scope>
    <source>
        <strain evidence="6">ASO3-1</strain>
    </source>
</reference>
<dbReference type="GO" id="GO:0019265">
    <property type="term" value="P:glycine biosynthetic process, by transamination of glyoxylate"/>
    <property type="evidence" value="ECO:0007669"/>
    <property type="project" value="TreeGrafter"/>
</dbReference>